<dbReference type="Gene3D" id="1.20.1270.280">
    <property type="match status" value="1"/>
</dbReference>
<dbReference type="FunFam" id="1.10.8.720:FF:000001">
    <property type="entry name" value="dynein heavy chain 7, axonemal"/>
    <property type="match status" value="1"/>
</dbReference>
<keyword evidence="4" id="KW-0175">Coiled coil</keyword>
<dbReference type="InterPro" id="IPR041658">
    <property type="entry name" value="AAA_lid_11"/>
</dbReference>
<dbReference type="InterPro" id="IPR027417">
    <property type="entry name" value="P-loop_NTPase"/>
</dbReference>
<dbReference type="InterPro" id="IPR026983">
    <property type="entry name" value="DHC"/>
</dbReference>
<evidence type="ECO:0000256" key="3">
    <source>
        <dbReference type="ARBA" id="ARBA00023273"/>
    </source>
</evidence>
<dbReference type="Gene3D" id="3.40.50.300">
    <property type="entry name" value="P-loop containing nucleotide triphosphate hydrolases"/>
    <property type="match status" value="2"/>
</dbReference>
<dbReference type="Pfam" id="PF18199">
    <property type="entry name" value="Dynein_C"/>
    <property type="match status" value="1"/>
</dbReference>
<dbReference type="Pfam" id="PF18198">
    <property type="entry name" value="AAA_lid_11"/>
    <property type="match status" value="1"/>
</dbReference>
<dbReference type="Proteomes" id="UP000660262">
    <property type="component" value="Unassembled WGS sequence"/>
</dbReference>
<dbReference type="InterPro" id="IPR042219">
    <property type="entry name" value="AAA_lid_11_sf"/>
</dbReference>
<evidence type="ECO:0000259" key="9">
    <source>
        <dbReference type="Pfam" id="PF18199"/>
    </source>
</evidence>
<dbReference type="InterPro" id="IPR043160">
    <property type="entry name" value="Dynein_C_barrel"/>
</dbReference>
<dbReference type="GO" id="GO:0007018">
    <property type="term" value="P:microtubule-based movement"/>
    <property type="evidence" value="ECO:0007669"/>
    <property type="project" value="InterPro"/>
</dbReference>
<dbReference type="FunFam" id="3.10.490.20:FF:000001">
    <property type="entry name" value="dynein heavy chain 7, axonemal"/>
    <property type="match status" value="1"/>
</dbReference>
<dbReference type="SUPFAM" id="SSF57997">
    <property type="entry name" value="Tropomyosin"/>
    <property type="match status" value="1"/>
</dbReference>
<feature type="domain" description="Dynein heavy chain ATP-binding dynein motor region" evidence="7">
    <location>
        <begin position="241"/>
        <end position="282"/>
    </location>
</feature>
<feature type="domain" description="Dynein heavy chain AAA lid" evidence="8">
    <location>
        <begin position="442"/>
        <end position="584"/>
    </location>
</feature>
<evidence type="ECO:0000259" key="6">
    <source>
        <dbReference type="Pfam" id="PF12777"/>
    </source>
</evidence>
<dbReference type="GO" id="GO:0008569">
    <property type="term" value="F:minus-end-directed microtubule motor activity"/>
    <property type="evidence" value="ECO:0007669"/>
    <property type="project" value="InterPro"/>
</dbReference>
<evidence type="ECO:0000259" key="5">
    <source>
        <dbReference type="Pfam" id="PF03028"/>
    </source>
</evidence>
<feature type="domain" description="Dynein heavy chain region D6 P-loop" evidence="5">
    <location>
        <begin position="297"/>
        <end position="410"/>
    </location>
</feature>
<dbReference type="GO" id="GO:0030286">
    <property type="term" value="C:dynein complex"/>
    <property type="evidence" value="ECO:0007669"/>
    <property type="project" value="InterPro"/>
</dbReference>
<sequence length="898" mass="100681">MVADPNKIGKKIPNYWDPGKKLLNDPTKFLDSLMTFDKDNIPQKVIDKIDPYIELETFTPEAISKVSKACTSICMWARAMHMYHNVALGVEPKRQALAAAQQKLEKTMGELKEAQALLAEVERKINELEKNLAAANKKKDELADQVQQCTARLDRAEKLIGGLGGEKTRWQETVASLGVALNNVIGDVSVAAASIAYAGVFTPVFRTALNEMWAQSLVKLNLPHTSGASLTSVLMDPVKVRQWAIYGLPSDTVSIENGIIVTKARRWPLMIDPQGHGQRFIEPPPFDLAASYHDSSPTTPLIFVLSSGADPMADLLKLADEMRMSKKFEKVSLGQGQGPKAEKLIKMGVDRGMWVCLQNCHLSTSWMPKMEQIIEQFSPDQVHKDFRLWLTSMPSPNFPVAVLQNGVKMTLEPPAGLKANLNRAFLRYSDDDLNDCAKPAEWKKMLFGMCLFHAVIQDRRKFGALGWNIRYEFTDGDLGVCNTQIRMFLNDYENIPFDVIRFLCTEINYGGRVTDDKDRRLINNLITTFINVQAANPEPEEDVTFSPSGVYISPPCTSQKAFLEHIAGYPIVPKPEIFGLHDNADITCDQNMAMDMFASVLSLQPRAASGGGKSREEQIGDRCKEIEETLPKMFDVENVQNAYPTDYNQSMNTVLSQECIRYNGLLAVMVKTLAESQKALKGLVAMDAVLESITDAIFLNRVPTKWESKAYPSLKPLTGWTADLFRRLDFIQTWIDKGVPTSYWISGFFFPQAFLTGTLQNFARANQYPIDTISWDFKVMDDLSVSAIKEAPTSGCYIYGLFMEGAQWNSEAHGIDESRPKELYTEFPVMWLTPVKDRPPVDEKKYLCPVYKTLLRAGTLSTTGHSTNFVMMVELSSGEEAKEHWINRSVALFTALSY</sequence>
<evidence type="ECO:0000313" key="11">
    <source>
        <dbReference type="Proteomes" id="UP000660262"/>
    </source>
</evidence>
<dbReference type="FunFam" id="1.20.1270.280:FF:000001">
    <property type="entry name" value="dynein heavy chain 7, axonemal"/>
    <property type="match status" value="1"/>
</dbReference>
<keyword evidence="11" id="KW-1185">Reference proteome</keyword>
<evidence type="ECO:0000313" key="10">
    <source>
        <dbReference type="EMBL" id="GHP05176.1"/>
    </source>
</evidence>
<dbReference type="AlphaFoldDB" id="A0A830HCS7"/>
<keyword evidence="3" id="KW-0966">Cell projection</keyword>
<name>A0A830HCS7_9CHLO</name>
<feature type="domain" description="Dynein heavy chain coiled coil stalk" evidence="6">
    <location>
        <begin position="14"/>
        <end position="213"/>
    </location>
</feature>
<feature type="domain" description="Dynein heavy chain C-terminal" evidence="9">
    <location>
        <begin position="591"/>
        <end position="893"/>
    </location>
</feature>
<feature type="coiled-coil region" evidence="4">
    <location>
        <begin position="94"/>
        <end position="159"/>
    </location>
</feature>
<dbReference type="EMBL" id="BNJQ01000009">
    <property type="protein sequence ID" value="GHP05176.1"/>
    <property type="molecule type" value="Genomic_DNA"/>
</dbReference>
<gene>
    <name evidence="10" type="ORF">PPROV_000392800</name>
</gene>
<evidence type="ECO:0000256" key="4">
    <source>
        <dbReference type="SAM" id="Coils"/>
    </source>
</evidence>
<evidence type="ECO:0000259" key="7">
    <source>
        <dbReference type="Pfam" id="PF12781"/>
    </source>
</evidence>
<dbReference type="GO" id="GO:0045505">
    <property type="term" value="F:dynein intermediate chain binding"/>
    <property type="evidence" value="ECO:0007669"/>
    <property type="project" value="InterPro"/>
</dbReference>
<evidence type="ECO:0000256" key="1">
    <source>
        <dbReference type="ARBA" id="ARBA00004138"/>
    </source>
</evidence>
<dbReference type="InterPro" id="IPR024743">
    <property type="entry name" value="Dynein_HC_stalk"/>
</dbReference>
<dbReference type="GO" id="GO:0005929">
    <property type="term" value="C:cilium"/>
    <property type="evidence" value="ECO:0007669"/>
    <property type="project" value="UniProtKB-SubCell"/>
</dbReference>
<keyword evidence="2" id="KW-0969">Cilium</keyword>
<dbReference type="Pfam" id="PF03028">
    <property type="entry name" value="Dynein_heavy"/>
    <property type="match status" value="1"/>
</dbReference>
<dbReference type="InterPro" id="IPR035706">
    <property type="entry name" value="AAA_9"/>
</dbReference>
<dbReference type="PANTHER" id="PTHR22878">
    <property type="entry name" value="DYNEIN HEAVY CHAIN 6, AXONEMAL-LIKE-RELATED"/>
    <property type="match status" value="1"/>
</dbReference>
<dbReference type="FunFam" id="3.40.50.300:FF:000362">
    <property type="entry name" value="Dynein, axonemal, heavy chain 6"/>
    <property type="match status" value="1"/>
</dbReference>
<dbReference type="Pfam" id="PF12777">
    <property type="entry name" value="MT"/>
    <property type="match status" value="1"/>
</dbReference>
<dbReference type="PANTHER" id="PTHR22878:SF73">
    <property type="entry name" value="DYNEIN AXONEMAL HEAVY CHAIN 1"/>
    <property type="match status" value="1"/>
</dbReference>
<dbReference type="InterPro" id="IPR004273">
    <property type="entry name" value="Dynein_heavy_D6_P-loop"/>
</dbReference>
<proteinExistence type="predicted"/>
<evidence type="ECO:0000259" key="8">
    <source>
        <dbReference type="Pfam" id="PF18198"/>
    </source>
</evidence>
<organism evidence="10 11">
    <name type="scientific">Pycnococcus provasolii</name>
    <dbReference type="NCBI Taxonomy" id="41880"/>
    <lineage>
        <taxon>Eukaryota</taxon>
        <taxon>Viridiplantae</taxon>
        <taxon>Chlorophyta</taxon>
        <taxon>Pseudoscourfieldiophyceae</taxon>
        <taxon>Pseudoscourfieldiales</taxon>
        <taxon>Pycnococcaceae</taxon>
        <taxon>Pycnococcus</taxon>
    </lineage>
</organism>
<comment type="caution">
    <text evidence="10">The sequence shown here is derived from an EMBL/GenBank/DDBJ whole genome shotgun (WGS) entry which is preliminary data.</text>
</comment>
<reference evidence="10" key="1">
    <citation type="submission" date="2020-10" db="EMBL/GenBank/DDBJ databases">
        <title>Unveiling of a novel bifunctional photoreceptor, Dualchrome1, isolated from a cosmopolitan green alga.</title>
        <authorList>
            <person name="Suzuki S."/>
            <person name="Kawachi M."/>
        </authorList>
    </citation>
    <scope>NUCLEOTIDE SEQUENCE</scope>
    <source>
        <strain evidence="10">NIES 2893</strain>
    </source>
</reference>
<dbReference type="OrthoDB" id="447173at2759"/>
<accession>A0A830HCS7</accession>
<comment type="subcellular location">
    <subcellularLocation>
        <location evidence="1">Cell projection</location>
        <location evidence="1">Cilium</location>
    </subcellularLocation>
</comment>
<protein>
    <submittedName>
        <fullName evidence="10">Uncharacterized protein</fullName>
    </submittedName>
</protein>
<evidence type="ECO:0000256" key="2">
    <source>
        <dbReference type="ARBA" id="ARBA00023069"/>
    </source>
</evidence>
<dbReference type="Gene3D" id="1.10.8.720">
    <property type="entry name" value="Region D6 of dynein motor"/>
    <property type="match status" value="1"/>
</dbReference>
<dbReference type="Gene3D" id="1.20.920.20">
    <property type="match status" value="1"/>
</dbReference>
<dbReference type="GO" id="GO:0051959">
    <property type="term" value="F:dynein light intermediate chain binding"/>
    <property type="evidence" value="ECO:0007669"/>
    <property type="project" value="InterPro"/>
</dbReference>
<dbReference type="Pfam" id="PF12781">
    <property type="entry name" value="AAA_9"/>
    <property type="match status" value="1"/>
</dbReference>
<dbReference type="Gene3D" id="3.10.490.20">
    <property type="match status" value="1"/>
</dbReference>
<dbReference type="InterPro" id="IPR041228">
    <property type="entry name" value="Dynein_C"/>
</dbReference>